<protein>
    <submittedName>
        <fullName evidence="8">Predicted AraH, Ribose/xylose/arabinose/galactoside ABC-type transport system, permease components AraH</fullName>
    </submittedName>
    <submittedName>
        <fullName evidence="7">Ribose transport system permease protein rbsC</fullName>
    </submittedName>
</protein>
<feature type="transmembrane region" description="Helical" evidence="6">
    <location>
        <begin position="277"/>
        <end position="299"/>
    </location>
</feature>
<feature type="transmembrane region" description="Helical" evidence="6">
    <location>
        <begin position="80"/>
        <end position="98"/>
    </location>
</feature>
<keyword evidence="7" id="KW-0614">Plasmid</keyword>
<geneLocation type="plasmid" evidence="9">
    <name>sym pNGR234b</name>
</geneLocation>
<feature type="transmembrane region" description="Helical" evidence="6">
    <location>
        <begin position="305"/>
        <end position="322"/>
    </location>
</feature>
<evidence type="ECO:0000313" key="8">
    <source>
        <dbReference type="EMBL" id="ACP21892.1"/>
    </source>
</evidence>
<evidence type="ECO:0000256" key="5">
    <source>
        <dbReference type="ARBA" id="ARBA00023136"/>
    </source>
</evidence>
<dbReference type="GO" id="GO:0022857">
    <property type="term" value="F:transmembrane transporter activity"/>
    <property type="evidence" value="ECO:0007669"/>
    <property type="project" value="InterPro"/>
</dbReference>
<dbReference type="InterPro" id="IPR001851">
    <property type="entry name" value="ABC_transp_permease"/>
</dbReference>
<dbReference type="OrthoDB" id="6384190at2"/>
<evidence type="ECO:0000256" key="1">
    <source>
        <dbReference type="ARBA" id="ARBA00004651"/>
    </source>
</evidence>
<keyword evidence="2" id="KW-1003">Cell membrane</keyword>
<dbReference type="CDD" id="cd06579">
    <property type="entry name" value="TM_PBP1_transp_AraH_like"/>
    <property type="match status" value="1"/>
</dbReference>
<evidence type="ECO:0000313" key="9">
    <source>
        <dbReference type="Proteomes" id="UP000001054"/>
    </source>
</evidence>
<feature type="transmembrane region" description="Helical" evidence="6">
    <location>
        <begin position="251"/>
        <end position="270"/>
    </location>
</feature>
<accession>Q6W1L4</accession>
<keyword evidence="4 6" id="KW-1133">Transmembrane helix</keyword>
<dbReference type="Pfam" id="PF02653">
    <property type="entry name" value="BPD_transp_2"/>
    <property type="match status" value="1"/>
</dbReference>
<feature type="transmembrane region" description="Helical" evidence="6">
    <location>
        <begin position="23"/>
        <end position="43"/>
    </location>
</feature>
<dbReference type="RefSeq" id="WP_012706491.1">
    <property type="nucleotide sequence ID" value="NC_012586.1"/>
</dbReference>
<evidence type="ECO:0000256" key="3">
    <source>
        <dbReference type="ARBA" id="ARBA00022692"/>
    </source>
</evidence>
<feature type="transmembrane region" description="Helical" evidence="6">
    <location>
        <begin position="226"/>
        <end position="245"/>
    </location>
</feature>
<keyword evidence="5 6" id="KW-0472">Membrane</keyword>
<keyword evidence="3 6" id="KW-0812">Transmembrane</keyword>
<feature type="transmembrane region" description="Helical" evidence="6">
    <location>
        <begin position="133"/>
        <end position="151"/>
    </location>
</feature>
<proteinExistence type="predicted"/>
<reference evidence="7" key="1">
    <citation type="submission" date="2003-06" db="EMBL/GenBank/DDBJ databases">
        <title>Comparative DNA analysis of two large contigs of the Rhizobium sp. NGR234 megaplasmid 2.</title>
        <authorList>
            <person name="Broughton W.J."/>
            <person name="Perret X."/>
            <person name="Staehelin C."/>
            <person name="Schmitz R.A."/>
            <person name="Raasch C."/>
            <person name="Liesegang H."/>
            <person name="Gottschalk G."/>
            <person name="Streit W.R."/>
        </authorList>
    </citation>
    <scope>NUCLEOTIDE SEQUENCE</scope>
    <source>
        <strain evidence="7">NGR234</strain>
        <plasmid evidence="7">megaplasmid 2</plasmid>
    </source>
</reference>
<organism evidence="7">
    <name type="scientific">Sinorhizobium fredii (strain NBRC 101917 / NGR234)</name>
    <dbReference type="NCBI Taxonomy" id="394"/>
    <lineage>
        <taxon>Bacteria</taxon>
        <taxon>Pseudomonadati</taxon>
        <taxon>Pseudomonadota</taxon>
        <taxon>Alphaproteobacteria</taxon>
        <taxon>Hyphomicrobiales</taxon>
        <taxon>Rhizobiaceae</taxon>
        <taxon>Sinorhizobium/Ensifer group</taxon>
        <taxon>Sinorhizobium</taxon>
    </lineage>
</organism>
<dbReference type="PATRIC" id="fig|394.7.peg.876"/>
<dbReference type="KEGG" id="rhi:NGR_b04290"/>
<evidence type="ECO:0000256" key="6">
    <source>
        <dbReference type="SAM" id="Phobius"/>
    </source>
</evidence>
<dbReference type="PANTHER" id="PTHR32196">
    <property type="entry name" value="ABC TRANSPORTER PERMEASE PROTEIN YPHD-RELATED-RELATED"/>
    <property type="match status" value="1"/>
</dbReference>
<dbReference type="EMBL" id="AY316747">
    <property type="protein sequence ID" value="AAQ87354.1"/>
    <property type="molecule type" value="Genomic_DNA"/>
</dbReference>
<dbReference type="PANTHER" id="PTHR32196:SF72">
    <property type="entry name" value="RIBOSE IMPORT PERMEASE PROTEIN RBSC"/>
    <property type="match status" value="1"/>
</dbReference>
<reference evidence="9" key="2">
    <citation type="journal article" date="2004" name="J. Bacteriol.">
        <title>An evolutionary hot spot: the pNGR234b replicon of Rhizobium sp. strain NGR234.</title>
        <authorList>
            <person name="Streit W.R."/>
            <person name="Schmitz R.A."/>
            <person name="Perret X."/>
            <person name="Staehelin C."/>
            <person name="Deakin W.J."/>
            <person name="Raasch C."/>
            <person name="Liesegang H."/>
            <person name="Broughton W.J."/>
        </authorList>
    </citation>
    <scope>NUCLEOTIDE SEQUENCE [LARGE SCALE GENOMIC DNA]</scope>
    <source>
        <strain evidence="9">NBRC 101917 / NGR234</strain>
    </source>
</reference>
<dbReference type="EMBL" id="CP000874">
    <property type="protein sequence ID" value="ACP21892.1"/>
    <property type="molecule type" value="Genomic_DNA"/>
</dbReference>
<geneLocation type="plasmid" evidence="7">
    <name>megaplasmid 2</name>
</geneLocation>
<gene>
    <name evidence="7" type="primary">rbsC1</name>
    <name evidence="8" type="ordered locus">NGR_b04290</name>
    <name evidence="7" type="ORF">RNGR00227</name>
</gene>
<feature type="transmembrane region" description="Helical" evidence="6">
    <location>
        <begin position="171"/>
        <end position="192"/>
    </location>
</feature>
<evidence type="ECO:0000256" key="4">
    <source>
        <dbReference type="ARBA" id="ARBA00022989"/>
    </source>
</evidence>
<feature type="transmembrane region" description="Helical" evidence="6">
    <location>
        <begin position="104"/>
        <end position="126"/>
    </location>
</feature>
<dbReference type="AlphaFoldDB" id="Q6W1L4"/>
<feature type="transmembrane region" description="Helical" evidence="6">
    <location>
        <begin position="55"/>
        <end position="73"/>
    </location>
</feature>
<comment type="subcellular location">
    <subcellularLocation>
        <location evidence="1">Cell membrane</location>
        <topology evidence="1">Multi-pass membrane protein</topology>
    </subcellularLocation>
</comment>
<name>Q6W1L4_SINFN</name>
<dbReference type="Proteomes" id="UP000001054">
    <property type="component" value="Plasmid pNGR234b"/>
</dbReference>
<sequence>MTDSLAIAAQPIATGRRHFVDIALRYGLIIVLVVLVAVSQFLYPRFLDPQNIKNILSQNAPLGIVAVGMTLVMITRGFDLSVGASYAAGATVFASLAVAGWSLWWAGAVTLLIGLVAGLINGTIITRINVNPFVATLGTTSVFSGLALLYSNSSPFVVSDKTFAMIGRGSFLDVPISIWILAAVLVVGELVLARTVYGRSLYAIGGNDEAARLAGLPTAMLRTSTYVICGVCAALGGMIIASRLSIGQADIGTSMALDSIAVVVIGGTSLMGGEGSVWRSAIGLMIVAVLTNLLDSLAVDSNYQLVIKGTIVVAAVALDAFARSRR</sequence>
<evidence type="ECO:0000256" key="2">
    <source>
        <dbReference type="ARBA" id="ARBA00022475"/>
    </source>
</evidence>
<dbReference type="GO" id="GO:0005886">
    <property type="term" value="C:plasma membrane"/>
    <property type="evidence" value="ECO:0007669"/>
    <property type="project" value="UniProtKB-SubCell"/>
</dbReference>
<reference evidence="8 9" key="3">
    <citation type="journal article" date="2009" name="Appl. Environ. Microbiol.">
        <title>Rhizobium sp. strain NGR234 possesses a remarkable number of secretion systems.</title>
        <authorList>
            <person name="Schmeisser C."/>
            <person name="Liesegang H."/>
            <person name="Krysciak D."/>
            <person name="Bakkou N."/>
            <person name="Le Quere A."/>
            <person name="Wollherr A."/>
            <person name="Heinemeyer I."/>
            <person name="Morgenstern B."/>
            <person name="Pommerening-Roeser A."/>
            <person name="Flores M."/>
            <person name="Palacios R."/>
            <person name="Brenner S."/>
            <person name="Gottschalk G."/>
            <person name="Schmitz R.A."/>
            <person name="Broughton W.J."/>
            <person name="Perret X."/>
            <person name="Strittmatter A.W."/>
            <person name="Streit W.R."/>
        </authorList>
    </citation>
    <scope>NUCLEOTIDE SEQUENCE [LARGE SCALE GENOMIC DNA]</scope>
    <source>
        <strain evidence="9">NBRC 101917 / NGR234</strain>
        <strain evidence="8">NGR234</strain>
        <plasmid evidence="8">pNGR234b</plasmid>
    </source>
</reference>
<keyword evidence="9" id="KW-1185">Reference proteome</keyword>
<geneLocation type="plasmid" evidence="8">
    <name>pNGR234b</name>
</geneLocation>
<dbReference type="HOGENOM" id="CLU_028880_2_2_5"/>
<evidence type="ECO:0000313" key="7">
    <source>
        <dbReference type="EMBL" id="AAQ87354.1"/>
    </source>
</evidence>